<dbReference type="CDD" id="cd02440">
    <property type="entry name" value="AdoMet_MTases"/>
    <property type="match status" value="1"/>
</dbReference>
<dbReference type="PANTHER" id="PTHR18895">
    <property type="entry name" value="HEMK METHYLTRANSFERASE"/>
    <property type="match status" value="1"/>
</dbReference>
<dbReference type="GeneID" id="303299237"/>
<feature type="domain" description="Methyltransferase small" evidence="1">
    <location>
        <begin position="166"/>
        <end position="312"/>
    </location>
</feature>
<keyword evidence="3" id="KW-1185">Reference proteome</keyword>
<dbReference type="Pfam" id="PF05175">
    <property type="entry name" value="MTS"/>
    <property type="match status" value="1"/>
</dbReference>
<dbReference type="RefSeq" id="WP_343926465.1">
    <property type="nucleotide sequence ID" value="NZ_BAAAIR010000100.1"/>
</dbReference>
<evidence type="ECO:0000259" key="1">
    <source>
        <dbReference type="Pfam" id="PF05175"/>
    </source>
</evidence>
<dbReference type="GO" id="GO:0008168">
    <property type="term" value="F:methyltransferase activity"/>
    <property type="evidence" value="ECO:0007669"/>
    <property type="project" value="UniProtKB-KW"/>
</dbReference>
<evidence type="ECO:0000313" key="2">
    <source>
        <dbReference type="EMBL" id="MFC5298525.1"/>
    </source>
</evidence>
<protein>
    <submittedName>
        <fullName evidence="2">Methyltransferase</fullName>
    </submittedName>
</protein>
<dbReference type="EMBL" id="JBHSLN010000072">
    <property type="protein sequence ID" value="MFC5298525.1"/>
    <property type="molecule type" value="Genomic_DNA"/>
</dbReference>
<dbReference type="InterPro" id="IPR029063">
    <property type="entry name" value="SAM-dependent_MTases_sf"/>
</dbReference>
<dbReference type="InterPro" id="IPR002052">
    <property type="entry name" value="DNA_methylase_N6_adenine_CS"/>
</dbReference>
<sequence length="375" mass="40840">MPLVSWTENDAVQSARWRSENGAPPPVTVEIADDTLTANAALRHLRAGSSLLWRGDFHNARQLLKAVSRRIDHGSISRKLGISALFRAHRAERAERSQVLGGIVVLLEPGGRLALRRAPDIADACREAYGELEEPTLVSLTELQGVLSAYQWHEQGVPVPALGARIHPRHSVFSPSRSEYVDLVARVPLPTTREQLTAFDIGTGTGVLAAVLARRGVVNVVATDVNPRAVESARENIERLELTSAVTVIETDLFPPGRADLVVCNPPWLPGTPTSALELGIYDEGSTMLRGFLAGLADHLTPGGEGWLVLSDLAEHLELRSRDELRRLIRRAGLEVAGEDSTTPRHGRAADALDLLHAARRQEVTTLWRLRAKAA</sequence>
<accession>A0ABW0FJF3</accession>
<dbReference type="SUPFAM" id="SSF53335">
    <property type="entry name" value="S-adenosyl-L-methionine-dependent methyltransferases"/>
    <property type="match status" value="1"/>
</dbReference>
<name>A0ABW0FJF3_9MICO</name>
<keyword evidence="2" id="KW-0808">Transferase</keyword>
<organism evidence="2 3">
    <name type="scientific">Brachybacterium tyrofermentans</name>
    <dbReference type="NCBI Taxonomy" id="47848"/>
    <lineage>
        <taxon>Bacteria</taxon>
        <taxon>Bacillati</taxon>
        <taxon>Actinomycetota</taxon>
        <taxon>Actinomycetes</taxon>
        <taxon>Micrococcales</taxon>
        <taxon>Dermabacteraceae</taxon>
        <taxon>Brachybacterium</taxon>
    </lineage>
</organism>
<keyword evidence="2" id="KW-0489">Methyltransferase</keyword>
<comment type="caution">
    <text evidence="2">The sequence shown here is derived from an EMBL/GenBank/DDBJ whole genome shotgun (WGS) entry which is preliminary data.</text>
</comment>
<gene>
    <name evidence="2" type="ORF">ACFPK8_13500</name>
</gene>
<dbReference type="InterPro" id="IPR050320">
    <property type="entry name" value="N5-glutamine_MTase"/>
</dbReference>
<reference evidence="3" key="1">
    <citation type="journal article" date="2019" name="Int. J. Syst. Evol. Microbiol.">
        <title>The Global Catalogue of Microorganisms (GCM) 10K type strain sequencing project: providing services to taxonomists for standard genome sequencing and annotation.</title>
        <authorList>
            <consortium name="The Broad Institute Genomics Platform"/>
            <consortium name="The Broad Institute Genome Sequencing Center for Infectious Disease"/>
            <person name="Wu L."/>
            <person name="Ma J."/>
        </authorList>
    </citation>
    <scope>NUCLEOTIDE SEQUENCE [LARGE SCALE GENOMIC DNA]</scope>
    <source>
        <strain evidence="3">CGMCC 1.16455</strain>
    </source>
</reference>
<dbReference type="PANTHER" id="PTHR18895:SF74">
    <property type="entry name" value="MTRF1L RELEASE FACTOR GLUTAMINE METHYLTRANSFERASE"/>
    <property type="match status" value="1"/>
</dbReference>
<dbReference type="Proteomes" id="UP001595937">
    <property type="component" value="Unassembled WGS sequence"/>
</dbReference>
<dbReference type="Gene3D" id="3.40.50.150">
    <property type="entry name" value="Vaccinia Virus protein VP39"/>
    <property type="match status" value="1"/>
</dbReference>
<proteinExistence type="predicted"/>
<dbReference type="PROSITE" id="PS00092">
    <property type="entry name" value="N6_MTASE"/>
    <property type="match status" value="1"/>
</dbReference>
<dbReference type="GO" id="GO:0032259">
    <property type="term" value="P:methylation"/>
    <property type="evidence" value="ECO:0007669"/>
    <property type="project" value="UniProtKB-KW"/>
</dbReference>
<dbReference type="InterPro" id="IPR007848">
    <property type="entry name" value="Small_mtfrase_dom"/>
</dbReference>
<evidence type="ECO:0000313" key="3">
    <source>
        <dbReference type="Proteomes" id="UP001595937"/>
    </source>
</evidence>